<protein>
    <submittedName>
        <fullName evidence="1">Uncharacterized protein MANES_13G031700</fullName>
    </submittedName>
</protein>
<sequence length="105" mass="11627">MKPTFPVPNRCMLNNSKRRMIETMTRAFVPNPGISPCRPLTADITDIAGVKIPSPIIMEVPIRTNNKRNVFKDDLLSRFSFMFKALSNSGVGNLSLKLEICSSAG</sequence>
<accession>A0A2P2MWB6</accession>
<organism evidence="1">
    <name type="scientific">Rhizophora mucronata</name>
    <name type="common">Asiatic mangrove</name>
    <dbReference type="NCBI Taxonomy" id="61149"/>
    <lineage>
        <taxon>Eukaryota</taxon>
        <taxon>Viridiplantae</taxon>
        <taxon>Streptophyta</taxon>
        <taxon>Embryophyta</taxon>
        <taxon>Tracheophyta</taxon>
        <taxon>Spermatophyta</taxon>
        <taxon>Magnoliopsida</taxon>
        <taxon>eudicotyledons</taxon>
        <taxon>Gunneridae</taxon>
        <taxon>Pentapetalae</taxon>
        <taxon>rosids</taxon>
        <taxon>fabids</taxon>
        <taxon>Malpighiales</taxon>
        <taxon>Rhizophoraceae</taxon>
        <taxon>Rhizophora</taxon>
    </lineage>
</organism>
<evidence type="ECO:0000313" key="1">
    <source>
        <dbReference type="EMBL" id="MBX34501.1"/>
    </source>
</evidence>
<name>A0A2P2MWB6_RHIMU</name>
<dbReference type="EMBL" id="GGEC01054017">
    <property type="protein sequence ID" value="MBX34501.1"/>
    <property type="molecule type" value="Transcribed_RNA"/>
</dbReference>
<dbReference type="AlphaFoldDB" id="A0A2P2MWB6"/>
<reference evidence="1" key="1">
    <citation type="submission" date="2018-02" db="EMBL/GenBank/DDBJ databases">
        <title>Rhizophora mucronata_Transcriptome.</title>
        <authorList>
            <person name="Meera S.P."/>
            <person name="Sreeshan A."/>
            <person name="Augustine A."/>
        </authorList>
    </citation>
    <scope>NUCLEOTIDE SEQUENCE</scope>
    <source>
        <tissue evidence="1">Leaf</tissue>
    </source>
</reference>
<proteinExistence type="predicted"/>